<keyword evidence="1" id="KW-0863">Zinc-finger</keyword>
<dbReference type="InterPro" id="IPR019607">
    <property type="entry name" value="Putative_zinc-finger_domain"/>
</dbReference>
<dbReference type="Pfam" id="PF10650">
    <property type="entry name" value="zf-C3H1"/>
    <property type="match status" value="1"/>
</dbReference>
<dbReference type="WBParaSite" id="jg9789">
    <property type="protein sequence ID" value="jg9789"/>
    <property type="gene ID" value="jg9789"/>
</dbReference>
<evidence type="ECO:0000259" key="2">
    <source>
        <dbReference type="PROSITE" id="PS50103"/>
    </source>
</evidence>
<keyword evidence="1" id="KW-0479">Metal-binding</keyword>
<dbReference type="GO" id="GO:0008270">
    <property type="term" value="F:zinc ion binding"/>
    <property type="evidence" value="ECO:0007669"/>
    <property type="project" value="UniProtKB-KW"/>
</dbReference>
<evidence type="ECO:0000313" key="4">
    <source>
        <dbReference type="WBParaSite" id="jg9789"/>
    </source>
</evidence>
<dbReference type="GO" id="GO:0005634">
    <property type="term" value="C:nucleus"/>
    <property type="evidence" value="ECO:0007669"/>
    <property type="project" value="TreeGrafter"/>
</dbReference>
<feature type="zinc finger region" description="C3H1-type" evidence="1">
    <location>
        <begin position="304"/>
        <end position="330"/>
    </location>
</feature>
<dbReference type="InterPro" id="IPR000571">
    <property type="entry name" value="Znf_CCCH"/>
</dbReference>
<name>A0A915ETY5_9BILA</name>
<evidence type="ECO:0000256" key="1">
    <source>
        <dbReference type="PROSITE-ProRule" id="PRU00723"/>
    </source>
</evidence>
<accession>A0A915ETY5</accession>
<sequence>MANSPIEEGEIVDYFVDNEIYENSFTNQQDNYEHVNMDIEKSAPNLSIDFDDADSLRQLLLSQVSTRKKLCQWRSEQNTHLRPAEHHRLHPKIMKHYKRRSRLRPGGERGLRILYENVTPCLTPTKNNPSSHVAVLRDVEAYQSLCEQALHDNRDAKPDLMTKATQTPQPKATVNTSAVLTAPPSRKNSAEKVKKTKHSSLKMAENVKPVPNKPEKAQFSGAQNGVGVEKVSIDKSSPKKIAQSKAVEKCCQTNCQRKRRRAQVTEGDVENSLLFPFLNLRSYSLDQSFPFKLLKHPAFANKIDPTKPLCPFQLHGRCADKDCPWQHDSDYSLSDEEIVIHFFEQIPFSCNGTEHGSYARKLLELHTLENAVRYLASQMEKS</sequence>
<organism evidence="3 4">
    <name type="scientific">Ditylenchus dipsaci</name>
    <dbReference type="NCBI Taxonomy" id="166011"/>
    <lineage>
        <taxon>Eukaryota</taxon>
        <taxon>Metazoa</taxon>
        <taxon>Ecdysozoa</taxon>
        <taxon>Nematoda</taxon>
        <taxon>Chromadorea</taxon>
        <taxon>Rhabditida</taxon>
        <taxon>Tylenchina</taxon>
        <taxon>Tylenchomorpha</taxon>
        <taxon>Sphaerularioidea</taxon>
        <taxon>Anguinidae</taxon>
        <taxon>Anguininae</taxon>
        <taxon>Ditylenchus</taxon>
    </lineage>
</organism>
<dbReference type="PROSITE" id="PS50103">
    <property type="entry name" value="ZF_C3H1"/>
    <property type="match status" value="1"/>
</dbReference>
<dbReference type="GO" id="GO:0000178">
    <property type="term" value="C:exosome (RNase complex)"/>
    <property type="evidence" value="ECO:0007669"/>
    <property type="project" value="TreeGrafter"/>
</dbReference>
<proteinExistence type="predicted"/>
<dbReference type="PANTHER" id="PTHR21563">
    <property type="entry name" value="ZINC FINGER C3H1 DOMAIN-CONTAINING PROTEIN"/>
    <property type="match status" value="1"/>
</dbReference>
<evidence type="ECO:0000313" key="3">
    <source>
        <dbReference type="Proteomes" id="UP000887574"/>
    </source>
</evidence>
<feature type="domain" description="C3H1-type" evidence="2">
    <location>
        <begin position="304"/>
        <end position="330"/>
    </location>
</feature>
<protein>
    <submittedName>
        <fullName evidence="4">C3H1-type domain-containing protein</fullName>
    </submittedName>
</protein>
<dbReference type="PANTHER" id="PTHR21563:SF3">
    <property type="entry name" value="ZINC FINGER C3H1 DOMAIN-CONTAINING PROTEIN"/>
    <property type="match status" value="1"/>
</dbReference>
<keyword evidence="1" id="KW-0862">Zinc</keyword>
<dbReference type="InterPro" id="IPR039278">
    <property type="entry name" value="Red1"/>
</dbReference>
<dbReference type="AlphaFoldDB" id="A0A915ETY5"/>
<dbReference type="Proteomes" id="UP000887574">
    <property type="component" value="Unplaced"/>
</dbReference>
<reference evidence="4" key="1">
    <citation type="submission" date="2022-11" db="UniProtKB">
        <authorList>
            <consortium name="WormBaseParasite"/>
        </authorList>
    </citation>
    <scope>IDENTIFICATION</scope>
</reference>
<keyword evidence="3" id="KW-1185">Reference proteome</keyword>